<sequence length="219" mass="24064">MTPDKQRPLRADAERNRRLIMDTADRLFAERGAVATLNEIAHEAGVGVGTVYRRFPDLQALVDALFTERFTTFLALAAAAEEHADPGQALRHYLLEAAQWRAGDRALDVILAHADLDARPLAGMRDELGRHVDGLVERAVAAGAVREDFASADVYAYLYMVGAVVDRTHDIAPDAWRRYAEVLMVGFGLEQVPTARTSAMTDAQIRLTWPSPSAQLPAD</sequence>
<comment type="caution">
    <text evidence="6">The sequence shown here is derived from an EMBL/GenBank/DDBJ whole genome shotgun (WGS) entry which is preliminary data.</text>
</comment>
<protein>
    <submittedName>
        <fullName evidence="6">Helix-turn-helix domain-containing protein</fullName>
    </submittedName>
</protein>
<feature type="domain" description="HTH tetR-type" evidence="5">
    <location>
        <begin position="14"/>
        <end position="73"/>
    </location>
</feature>
<dbReference type="SUPFAM" id="SSF48498">
    <property type="entry name" value="Tetracyclin repressor-like, C-terminal domain"/>
    <property type="match status" value="1"/>
</dbReference>
<evidence type="ECO:0000256" key="2">
    <source>
        <dbReference type="ARBA" id="ARBA00023125"/>
    </source>
</evidence>
<name>A0ABV1WRR5_9ACTN</name>
<evidence type="ECO:0000313" key="6">
    <source>
        <dbReference type="EMBL" id="MER7179547.1"/>
    </source>
</evidence>
<dbReference type="PANTHER" id="PTHR30055:SF234">
    <property type="entry name" value="HTH-TYPE TRANSCRIPTIONAL REGULATOR BETI"/>
    <property type="match status" value="1"/>
</dbReference>
<dbReference type="PRINTS" id="PR00455">
    <property type="entry name" value="HTHTETR"/>
</dbReference>
<dbReference type="InterPro" id="IPR049445">
    <property type="entry name" value="TetR_SbtR-like_C"/>
</dbReference>
<dbReference type="InterPro" id="IPR001647">
    <property type="entry name" value="HTH_TetR"/>
</dbReference>
<evidence type="ECO:0000256" key="4">
    <source>
        <dbReference type="PROSITE-ProRule" id="PRU00335"/>
    </source>
</evidence>
<reference evidence="6 7" key="1">
    <citation type="submission" date="2024-06" db="EMBL/GenBank/DDBJ databases">
        <title>The Natural Products Discovery Center: Release of the First 8490 Sequenced Strains for Exploring Actinobacteria Biosynthetic Diversity.</title>
        <authorList>
            <person name="Kalkreuter E."/>
            <person name="Kautsar S.A."/>
            <person name="Yang D."/>
            <person name="Bader C.D."/>
            <person name="Teijaro C.N."/>
            <person name="Fluegel L."/>
            <person name="Davis C.M."/>
            <person name="Simpson J.R."/>
            <person name="Lauterbach L."/>
            <person name="Steele A.D."/>
            <person name="Gui C."/>
            <person name="Meng S."/>
            <person name="Li G."/>
            <person name="Viehrig K."/>
            <person name="Ye F."/>
            <person name="Su P."/>
            <person name="Kiefer A.F."/>
            <person name="Nichols A."/>
            <person name="Cepeda A.J."/>
            <person name="Yan W."/>
            <person name="Fan B."/>
            <person name="Jiang Y."/>
            <person name="Adhikari A."/>
            <person name="Zheng C.-J."/>
            <person name="Schuster L."/>
            <person name="Cowan T.M."/>
            <person name="Smanski M.J."/>
            <person name="Chevrette M.G."/>
            <person name="De Carvalho L.P.S."/>
            <person name="Shen B."/>
        </authorList>
    </citation>
    <scope>NUCLEOTIDE SEQUENCE [LARGE SCALE GENOMIC DNA]</scope>
    <source>
        <strain evidence="6 7">NPDC000234</strain>
    </source>
</reference>
<dbReference type="PROSITE" id="PS50977">
    <property type="entry name" value="HTH_TETR_2"/>
    <property type="match status" value="1"/>
</dbReference>
<proteinExistence type="predicted"/>
<evidence type="ECO:0000259" key="5">
    <source>
        <dbReference type="PROSITE" id="PS50977"/>
    </source>
</evidence>
<keyword evidence="3" id="KW-0804">Transcription</keyword>
<keyword evidence="2 4" id="KW-0238">DNA-binding</keyword>
<dbReference type="SUPFAM" id="SSF46689">
    <property type="entry name" value="Homeodomain-like"/>
    <property type="match status" value="1"/>
</dbReference>
<accession>A0ABV1WRR5</accession>
<dbReference type="Pfam" id="PF00440">
    <property type="entry name" value="TetR_N"/>
    <property type="match status" value="1"/>
</dbReference>
<dbReference type="InterPro" id="IPR009057">
    <property type="entry name" value="Homeodomain-like_sf"/>
</dbReference>
<dbReference type="PANTHER" id="PTHR30055">
    <property type="entry name" value="HTH-TYPE TRANSCRIPTIONAL REGULATOR RUTR"/>
    <property type="match status" value="1"/>
</dbReference>
<dbReference type="InterPro" id="IPR036271">
    <property type="entry name" value="Tet_transcr_reg_TetR-rel_C_sf"/>
</dbReference>
<feature type="DNA-binding region" description="H-T-H motif" evidence="4">
    <location>
        <begin position="36"/>
        <end position="55"/>
    </location>
</feature>
<dbReference type="Gene3D" id="1.10.357.10">
    <property type="entry name" value="Tetracycline Repressor, domain 2"/>
    <property type="match status" value="1"/>
</dbReference>
<dbReference type="InterPro" id="IPR050109">
    <property type="entry name" value="HTH-type_TetR-like_transc_reg"/>
</dbReference>
<dbReference type="Pfam" id="PF21597">
    <property type="entry name" value="TetR_C_43"/>
    <property type="match status" value="1"/>
</dbReference>
<evidence type="ECO:0000256" key="1">
    <source>
        <dbReference type="ARBA" id="ARBA00023015"/>
    </source>
</evidence>
<dbReference type="RefSeq" id="WP_350778831.1">
    <property type="nucleotide sequence ID" value="NZ_JBEPEK010000044.1"/>
</dbReference>
<dbReference type="EMBL" id="JBEPEK010000044">
    <property type="protein sequence ID" value="MER7179547.1"/>
    <property type="molecule type" value="Genomic_DNA"/>
</dbReference>
<evidence type="ECO:0000256" key="3">
    <source>
        <dbReference type="ARBA" id="ARBA00023163"/>
    </source>
</evidence>
<organism evidence="6 7">
    <name type="scientific">Streptomyces hyaluromycini</name>
    <dbReference type="NCBI Taxonomy" id="1377993"/>
    <lineage>
        <taxon>Bacteria</taxon>
        <taxon>Bacillati</taxon>
        <taxon>Actinomycetota</taxon>
        <taxon>Actinomycetes</taxon>
        <taxon>Kitasatosporales</taxon>
        <taxon>Streptomycetaceae</taxon>
        <taxon>Streptomyces</taxon>
    </lineage>
</organism>
<evidence type="ECO:0000313" key="7">
    <source>
        <dbReference type="Proteomes" id="UP001474181"/>
    </source>
</evidence>
<keyword evidence="1" id="KW-0805">Transcription regulation</keyword>
<dbReference type="Proteomes" id="UP001474181">
    <property type="component" value="Unassembled WGS sequence"/>
</dbReference>
<keyword evidence="7" id="KW-1185">Reference proteome</keyword>
<gene>
    <name evidence="6" type="ORF">ABT404_08695</name>
</gene>